<reference evidence="1 2" key="1">
    <citation type="submission" date="2019-06" db="EMBL/GenBank/DDBJ databases">
        <title>Draft genomes of female and male turbot (Scophthalmus maximus).</title>
        <authorList>
            <person name="Xu H."/>
            <person name="Xu X.-W."/>
            <person name="Shao C."/>
            <person name="Chen S."/>
        </authorList>
    </citation>
    <scope>NUCLEOTIDE SEQUENCE [LARGE SCALE GENOMIC DNA]</scope>
    <source>
        <strain evidence="1">Ysfricsl-2016a</strain>
        <tissue evidence="1">Blood</tissue>
    </source>
</reference>
<dbReference type="InterPro" id="IPR043502">
    <property type="entry name" value="DNA/RNA_pol_sf"/>
</dbReference>
<dbReference type="SUPFAM" id="SSF56672">
    <property type="entry name" value="DNA/RNA polymerases"/>
    <property type="match status" value="1"/>
</dbReference>
<dbReference type="AlphaFoldDB" id="A0A6A4SWK6"/>
<organism evidence="1 2">
    <name type="scientific">Scophthalmus maximus</name>
    <name type="common">Turbot</name>
    <name type="synonym">Psetta maxima</name>
    <dbReference type="NCBI Taxonomy" id="52904"/>
    <lineage>
        <taxon>Eukaryota</taxon>
        <taxon>Metazoa</taxon>
        <taxon>Chordata</taxon>
        <taxon>Craniata</taxon>
        <taxon>Vertebrata</taxon>
        <taxon>Euteleostomi</taxon>
        <taxon>Actinopterygii</taxon>
        <taxon>Neopterygii</taxon>
        <taxon>Teleostei</taxon>
        <taxon>Neoteleostei</taxon>
        <taxon>Acanthomorphata</taxon>
        <taxon>Carangaria</taxon>
        <taxon>Pleuronectiformes</taxon>
        <taxon>Pleuronectoidei</taxon>
        <taxon>Scophthalmidae</taxon>
        <taxon>Scophthalmus</taxon>
    </lineage>
</organism>
<dbReference type="PANTHER" id="PTHR33064:SF37">
    <property type="entry name" value="RIBONUCLEASE H"/>
    <property type="match status" value="1"/>
</dbReference>
<dbReference type="EMBL" id="VEVO01000009">
    <property type="protein sequence ID" value="KAF0037917.1"/>
    <property type="molecule type" value="Genomic_DNA"/>
</dbReference>
<sequence length="127" mass="14202">MSDAAARGNLICVDDILMRSRTFDKHLAEIRLVLSQLAAAGAKLAIAKGQWCRAKVEYVGLTVGPDGIEPQPGRIRAIRNIKAPICVSELRSFLDVCNYSRQFVEEYAEIARPLTELLRKDKPFEWG</sequence>
<dbReference type="InterPro" id="IPR043128">
    <property type="entry name" value="Rev_trsase/Diguanyl_cyclase"/>
</dbReference>
<gene>
    <name evidence="1" type="ORF">F2P81_010791</name>
</gene>
<name>A0A6A4SWK6_SCOMX</name>
<accession>A0A6A4SWK6</accession>
<dbReference type="PANTHER" id="PTHR33064">
    <property type="entry name" value="POL PROTEIN"/>
    <property type="match status" value="1"/>
</dbReference>
<protein>
    <recommendedName>
        <fullName evidence="3">Reverse transcriptase domain-containing protein</fullName>
    </recommendedName>
</protein>
<evidence type="ECO:0008006" key="3">
    <source>
        <dbReference type="Google" id="ProtNLM"/>
    </source>
</evidence>
<dbReference type="Proteomes" id="UP000438429">
    <property type="component" value="Unassembled WGS sequence"/>
</dbReference>
<proteinExistence type="predicted"/>
<evidence type="ECO:0000313" key="2">
    <source>
        <dbReference type="Proteomes" id="UP000438429"/>
    </source>
</evidence>
<dbReference type="InterPro" id="IPR051320">
    <property type="entry name" value="Viral_Replic_Matur_Polypro"/>
</dbReference>
<comment type="caution">
    <text evidence="1">The sequence shown here is derived from an EMBL/GenBank/DDBJ whole genome shotgun (WGS) entry which is preliminary data.</text>
</comment>
<dbReference type="Gene3D" id="3.30.70.270">
    <property type="match status" value="2"/>
</dbReference>
<evidence type="ECO:0000313" key="1">
    <source>
        <dbReference type="EMBL" id="KAF0037917.1"/>
    </source>
</evidence>